<keyword evidence="3" id="KW-1003">Cell membrane</keyword>
<proteinExistence type="inferred from homology"/>
<evidence type="ECO:0000256" key="2">
    <source>
        <dbReference type="ARBA" id="ARBA00006228"/>
    </source>
</evidence>
<dbReference type="NCBIfam" id="NF006520">
    <property type="entry name" value="PRK08965.1-4"/>
    <property type="match status" value="1"/>
</dbReference>
<organism evidence="8 9">
    <name type="scientific">Rubellimicrobium rubrum</name>
    <dbReference type="NCBI Taxonomy" id="2585369"/>
    <lineage>
        <taxon>Bacteria</taxon>
        <taxon>Pseudomonadati</taxon>
        <taxon>Pseudomonadota</taxon>
        <taxon>Alphaproteobacteria</taxon>
        <taxon>Rhodobacterales</taxon>
        <taxon>Roseobacteraceae</taxon>
        <taxon>Rubellimicrobium</taxon>
    </lineage>
</organism>
<feature type="transmembrane region" description="Helical" evidence="7">
    <location>
        <begin position="103"/>
        <end position="123"/>
    </location>
</feature>
<evidence type="ECO:0000256" key="5">
    <source>
        <dbReference type="ARBA" id="ARBA00022989"/>
    </source>
</evidence>
<comment type="caution">
    <text evidence="8">The sequence shown here is derived from an EMBL/GenBank/DDBJ whole genome shotgun (WGS) entry which is preliminary data.</text>
</comment>
<dbReference type="OrthoDB" id="9807187at2"/>
<comment type="subcellular location">
    <subcellularLocation>
        <location evidence="1">Cell membrane</location>
        <topology evidence="1">Multi-pass membrane protein</topology>
    </subcellularLocation>
</comment>
<gene>
    <name evidence="8" type="ORF">FHG66_16905</name>
</gene>
<dbReference type="PANTHER" id="PTHR34584">
    <property type="entry name" value="NA(+)/H(+) ANTIPORTER SUBUNIT E1"/>
    <property type="match status" value="1"/>
</dbReference>
<keyword evidence="5 7" id="KW-1133">Transmembrane helix</keyword>
<evidence type="ECO:0000256" key="1">
    <source>
        <dbReference type="ARBA" id="ARBA00004651"/>
    </source>
</evidence>
<dbReference type="GO" id="GO:0008324">
    <property type="term" value="F:monoatomic cation transmembrane transporter activity"/>
    <property type="evidence" value="ECO:0007669"/>
    <property type="project" value="InterPro"/>
</dbReference>
<reference evidence="8 9" key="1">
    <citation type="submission" date="2019-06" db="EMBL/GenBank/DDBJ databases">
        <title>YIM 131921 draft genome.</title>
        <authorList>
            <person name="Jiang L."/>
        </authorList>
    </citation>
    <scope>NUCLEOTIDE SEQUENCE [LARGE SCALE GENOMIC DNA]</scope>
    <source>
        <strain evidence="8 9">YIM 131921</strain>
    </source>
</reference>
<feature type="transmembrane region" description="Helical" evidence="7">
    <location>
        <begin position="58"/>
        <end position="82"/>
    </location>
</feature>
<keyword evidence="9" id="KW-1185">Reference proteome</keyword>
<dbReference type="PIRSF" id="PIRSF019239">
    <property type="entry name" value="MrpE"/>
    <property type="match status" value="1"/>
</dbReference>
<feature type="transmembrane region" description="Helical" evidence="7">
    <location>
        <begin position="6"/>
        <end position="22"/>
    </location>
</feature>
<evidence type="ECO:0000256" key="4">
    <source>
        <dbReference type="ARBA" id="ARBA00022692"/>
    </source>
</evidence>
<keyword evidence="6 7" id="KW-0472">Membrane</keyword>
<evidence type="ECO:0000256" key="6">
    <source>
        <dbReference type="ARBA" id="ARBA00023136"/>
    </source>
</evidence>
<dbReference type="EMBL" id="VDFU01000026">
    <property type="protein sequence ID" value="TNC47424.1"/>
    <property type="molecule type" value="Genomic_DNA"/>
</dbReference>
<dbReference type="InterPro" id="IPR002758">
    <property type="entry name" value="Cation_antiport_E"/>
</dbReference>
<dbReference type="Pfam" id="PF01899">
    <property type="entry name" value="MNHE"/>
    <property type="match status" value="1"/>
</dbReference>
<evidence type="ECO:0000313" key="8">
    <source>
        <dbReference type="EMBL" id="TNC47424.1"/>
    </source>
</evidence>
<evidence type="ECO:0000256" key="3">
    <source>
        <dbReference type="ARBA" id="ARBA00022475"/>
    </source>
</evidence>
<keyword evidence="4 7" id="KW-0812">Transmembrane</keyword>
<dbReference type="PANTHER" id="PTHR34584:SF1">
    <property type="entry name" value="NA(+)_H(+) ANTIPORTER SUBUNIT E1"/>
    <property type="match status" value="1"/>
</dbReference>
<comment type="similarity">
    <text evidence="2">Belongs to the CPA3 antiporters (TC 2.A.63) subunit E family.</text>
</comment>
<feature type="transmembrane region" description="Helical" evidence="7">
    <location>
        <begin position="29"/>
        <end position="46"/>
    </location>
</feature>
<accession>A0A5C4MR62</accession>
<dbReference type="AlphaFoldDB" id="A0A5C4MR62"/>
<protein>
    <submittedName>
        <fullName evidence="8">Na+/H+ antiporter subunit E</fullName>
    </submittedName>
</protein>
<dbReference type="RefSeq" id="WP_139078225.1">
    <property type="nucleotide sequence ID" value="NZ_VDFU01000026.1"/>
</dbReference>
<sequence>MSRLVPYPLLTLGLVLMWLILTRFSLGHLMLGTGVAILAGWAMGALRMEGPSLRRPSAIPGLLAIVAWDILRSNAAVAWLILSGGRMGARRSGFLRVPLRLRHPSALAMLAIIITATPGTAWLEYDADTGVLLLHIFDLVDEARWRDLIQNRYEARLLEIFE</sequence>
<dbReference type="GO" id="GO:0005886">
    <property type="term" value="C:plasma membrane"/>
    <property type="evidence" value="ECO:0007669"/>
    <property type="project" value="UniProtKB-SubCell"/>
</dbReference>
<dbReference type="Proteomes" id="UP000305887">
    <property type="component" value="Unassembled WGS sequence"/>
</dbReference>
<name>A0A5C4MR62_9RHOB</name>
<evidence type="ECO:0000313" key="9">
    <source>
        <dbReference type="Proteomes" id="UP000305887"/>
    </source>
</evidence>
<evidence type="ECO:0000256" key="7">
    <source>
        <dbReference type="SAM" id="Phobius"/>
    </source>
</evidence>